<proteinExistence type="predicted"/>
<feature type="region of interest" description="Disordered" evidence="1">
    <location>
        <begin position="1"/>
        <end position="39"/>
    </location>
</feature>
<dbReference type="Proteomes" id="UP000266841">
    <property type="component" value="Unassembled WGS sequence"/>
</dbReference>
<evidence type="ECO:0000313" key="2">
    <source>
        <dbReference type="EMBL" id="EJK47244.1"/>
    </source>
</evidence>
<protein>
    <submittedName>
        <fullName evidence="2">Uncharacterized protein</fullName>
    </submittedName>
</protein>
<reference evidence="2 3" key="1">
    <citation type="journal article" date="2012" name="Genome Biol.">
        <title>Genome and low-iron response of an oceanic diatom adapted to chronic iron limitation.</title>
        <authorList>
            <person name="Lommer M."/>
            <person name="Specht M."/>
            <person name="Roy A.S."/>
            <person name="Kraemer L."/>
            <person name="Andreson R."/>
            <person name="Gutowska M.A."/>
            <person name="Wolf J."/>
            <person name="Bergner S.V."/>
            <person name="Schilhabel M.B."/>
            <person name="Klostermeier U.C."/>
            <person name="Beiko R.G."/>
            <person name="Rosenstiel P."/>
            <person name="Hippler M."/>
            <person name="Laroche J."/>
        </authorList>
    </citation>
    <scope>NUCLEOTIDE SEQUENCE [LARGE SCALE GENOMIC DNA]</scope>
    <source>
        <strain evidence="2 3">CCMP1005</strain>
    </source>
</reference>
<keyword evidence="3" id="KW-1185">Reference proteome</keyword>
<evidence type="ECO:0000313" key="3">
    <source>
        <dbReference type="Proteomes" id="UP000266841"/>
    </source>
</evidence>
<accession>K0R5V4</accession>
<name>K0R5V4_THAOC</name>
<comment type="caution">
    <text evidence="2">The sequence shown here is derived from an EMBL/GenBank/DDBJ whole genome shotgun (WGS) entry which is preliminary data.</text>
</comment>
<dbReference type="AlphaFoldDB" id="K0R5V4"/>
<organism evidence="2 3">
    <name type="scientific">Thalassiosira oceanica</name>
    <name type="common">Marine diatom</name>
    <dbReference type="NCBI Taxonomy" id="159749"/>
    <lineage>
        <taxon>Eukaryota</taxon>
        <taxon>Sar</taxon>
        <taxon>Stramenopiles</taxon>
        <taxon>Ochrophyta</taxon>
        <taxon>Bacillariophyta</taxon>
        <taxon>Coscinodiscophyceae</taxon>
        <taxon>Thalassiosirophycidae</taxon>
        <taxon>Thalassiosirales</taxon>
        <taxon>Thalassiosiraceae</taxon>
        <taxon>Thalassiosira</taxon>
    </lineage>
</organism>
<gene>
    <name evidence="2" type="ORF">THAOC_34055</name>
</gene>
<evidence type="ECO:0000256" key="1">
    <source>
        <dbReference type="SAM" id="MobiDB-lite"/>
    </source>
</evidence>
<dbReference type="EMBL" id="AGNL01047170">
    <property type="protein sequence ID" value="EJK47244.1"/>
    <property type="molecule type" value="Genomic_DNA"/>
</dbReference>
<sequence>MNDESSAEAATANHPCRASAARPAESSTPGVPRCAKRKHRAPALRLGIYQDVDKCHSVECIMDLPMVDRHYRDTLE</sequence>